<dbReference type="InterPro" id="IPR011599">
    <property type="entry name" value="PFD_alpha_archaea"/>
</dbReference>
<comment type="similarity">
    <text evidence="1">Belongs to the prefoldin subunit alpha family.</text>
</comment>
<dbReference type="InterPro" id="IPR009053">
    <property type="entry name" value="Prefoldin"/>
</dbReference>
<dbReference type="GO" id="GO:0005737">
    <property type="term" value="C:cytoplasm"/>
    <property type="evidence" value="ECO:0007669"/>
    <property type="project" value="TreeGrafter"/>
</dbReference>
<gene>
    <name evidence="2" type="ORF">BRENAR_LOCUS3511</name>
</gene>
<proteinExistence type="inferred from homology"/>
<evidence type="ECO:0000313" key="2">
    <source>
        <dbReference type="EMBL" id="VEU22780.1"/>
    </source>
</evidence>
<reference evidence="2 3" key="1">
    <citation type="submission" date="2018-12" db="EMBL/GenBank/DDBJ databases">
        <authorList>
            <person name="Tiukova I."/>
            <person name="Dainat J."/>
        </authorList>
    </citation>
    <scope>NUCLEOTIDE SEQUENCE [LARGE SCALE GENOMIC DNA]</scope>
</reference>
<dbReference type="InParanoid" id="A0A448YPA9"/>
<dbReference type="Proteomes" id="UP000290900">
    <property type="component" value="Unassembled WGS sequence"/>
</dbReference>
<dbReference type="PANTHER" id="PTHR12674:SF2">
    <property type="entry name" value="PREFOLDIN SUBUNIT 5"/>
    <property type="match status" value="1"/>
</dbReference>
<keyword evidence="3" id="KW-1185">Reference proteome</keyword>
<dbReference type="GO" id="GO:1990113">
    <property type="term" value="P:RNA polymerase I assembly"/>
    <property type="evidence" value="ECO:0007669"/>
    <property type="project" value="TreeGrafter"/>
</dbReference>
<dbReference type="AlphaFoldDB" id="A0A448YPA9"/>
<evidence type="ECO:0000256" key="1">
    <source>
        <dbReference type="ARBA" id="ARBA00010048"/>
    </source>
</evidence>
<dbReference type="GO" id="GO:1990115">
    <property type="term" value="P:RNA polymerase III assembly"/>
    <property type="evidence" value="ECO:0007669"/>
    <property type="project" value="TreeGrafter"/>
</dbReference>
<sequence>MSQKVNLNELEPQQILQFKAQINKELDNLQGSFRALKLAQMKYKECHENVQRVNVSPNQEIMVPLTASLYLPGKIKDNDKFLIDVGTGYYVEKSSEEAVKFFDGRLSKLNQDSTKLTQLIREKLQLVQRVDEVLREKLAVQQKEIEKQHAK</sequence>
<dbReference type="SUPFAM" id="SSF46579">
    <property type="entry name" value="Prefoldin"/>
    <property type="match status" value="1"/>
</dbReference>
<dbReference type="GO" id="GO:0016272">
    <property type="term" value="C:prefoldin complex"/>
    <property type="evidence" value="ECO:0007669"/>
    <property type="project" value="InterPro"/>
</dbReference>
<dbReference type="GO" id="GO:0051082">
    <property type="term" value="F:unfolded protein binding"/>
    <property type="evidence" value="ECO:0007669"/>
    <property type="project" value="InterPro"/>
</dbReference>
<dbReference type="PANTHER" id="PTHR12674">
    <property type="entry name" value="PREFOLDIN SUBUNIT 5"/>
    <property type="match status" value="1"/>
</dbReference>
<dbReference type="OrthoDB" id="10267474at2759"/>
<accession>A0A448YPA9</accession>
<dbReference type="CDD" id="cd23157">
    <property type="entry name" value="Prefoldin_5"/>
    <property type="match status" value="1"/>
</dbReference>
<name>A0A448YPA9_BRENA</name>
<dbReference type="GO" id="GO:0006457">
    <property type="term" value="P:protein folding"/>
    <property type="evidence" value="ECO:0007669"/>
    <property type="project" value="InterPro"/>
</dbReference>
<dbReference type="EMBL" id="CAACVR010000027">
    <property type="protein sequence ID" value="VEU22780.1"/>
    <property type="molecule type" value="Genomic_DNA"/>
</dbReference>
<dbReference type="InterPro" id="IPR004127">
    <property type="entry name" value="Prefoldin_subunit_alpha"/>
</dbReference>
<dbReference type="GO" id="GO:1990114">
    <property type="term" value="P:RNA polymerase II core complex assembly"/>
    <property type="evidence" value="ECO:0007669"/>
    <property type="project" value="TreeGrafter"/>
</dbReference>
<organism evidence="2 3">
    <name type="scientific">Brettanomyces naardenensis</name>
    <name type="common">Yeast</name>
    <dbReference type="NCBI Taxonomy" id="13370"/>
    <lineage>
        <taxon>Eukaryota</taxon>
        <taxon>Fungi</taxon>
        <taxon>Dikarya</taxon>
        <taxon>Ascomycota</taxon>
        <taxon>Saccharomycotina</taxon>
        <taxon>Pichiomycetes</taxon>
        <taxon>Pichiales</taxon>
        <taxon>Pichiaceae</taxon>
        <taxon>Brettanomyces</taxon>
    </lineage>
</organism>
<dbReference type="FunCoup" id="A0A448YPA9">
    <property type="interactions" value="1032"/>
</dbReference>
<protein>
    <submittedName>
        <fullName evidence="2">DEKNAAC103854</fullName>
    </submittedName>
</protein>
<dbReference type="Pfam" id="PF02996">
    <property type="entry name" value="Prefoldin"/>
    <property type="match status" value="1"/>
</dbReference>
<dbReference type="Gene3D" id="1.10.287.370">
    <property type="match status" value="1"/>
</dbReference>
<dbReference type="STRING" id="13370.A0A448YPA9"/>
<evidence type="ECO:0000313" key="3">
    <source>
        <dbReference type="Proteomes" id="UP000290900"/>
    </source>
</evidence>
<dbReference type="NCBIfam" id="TIGR00293">
    <property type="entry name" value="prefoldin subunit alpha"/>
    <property type="match status" value="1"/>
</dbReference>